<dbReference type="EMBL" id="CP002792">
    <property type="protein sequence ID" value="AEH06289.1"/>
    <property type="molecule type" value="Genomic_DNA"/>
</dbReference>
<reference evidence="1" key="1">
    <citation type="submission" date="2011-05" db="EMBL/GenBank/DDBJ databases">
        <title>Complete sequence of chromosome of Methanothermococcus okinawensis IH1.</title>
        <authorList>
            <consortium name="US DOE Joint Genome Institute"/>
            <person name="Lucas S."/>
            <person name="Han J."/>
            <person name="Lapidus A."/>
            <person name="Cheng J.-F."/>
            <person name="Goodwin L."/>
            <person name="Pitluck S."/>
            <person name="Peters L."/>
            <person name="Mikhailova N."/>
            <person name="Held B."/>
            <person name="Han C."/>
            <person name="Tapia R."/>
            <person name="Land M."/>
            <person name="Hauser L."/>
            <person name="Kyrpides N."/>
            <person name="Ivanova N."/>
            <person name="Pagani I."/>
            <person name="Sieprawska-Lupa M."/>
            <person name="Takai K."/>
            <person name="Miyazaki J."/>
            <person name="Whitman W."/>
            <person name="Woyke T."/>
        </authorList>
    </citation>
    <scope>NUCLEOTIDE SEQUENCE</scope>
    <source>
        <strain evidence="1">IH1</strain>
    </source>
</reference>
<accession>F8ANT6</accession>
<dbReference type="AlphaFoldDB" id="F8ANT6"/>
<name>F8ANT6_METOI</name>
<keyword evidence="2" id="KW-1185">Reference proteome</keyword>
<protein>
    <submittedName>
        <fullName evidence="1">Uncharacterized protein</fullName>
    </submittedName>
</protein>
<dbReference type="Proteomes" id="UP000009296">
    <property type="component" value="Chromosome"/>
</dbReference>
<evidence type="ECO:0000313" key="2">
    <source>
        <dbReference type="Proteomes" id="UP000009296"/>
    </source>
</evidence>
<evidence type="ECO:0000313" key="1">
    <source>
        <dbReference type="EMBL" id="AEH06289.1"/>
    </source>
</evidence>
<organism evidence="1 2">
    <name type="scientific">Methanothermococcus okinawensis (strain DSM 14208 / JCM 11175 / IH1)</name>
    <dbReference type="NCBI Taxonomy" id="647113"/>
    <lineage>
        <taxon>Archaea</taxon>
        <taxon>Methanobacteriati</taxon>
        <taxon>Methanobacteriota</taxon>
        <taxon>Methanomada group</taxon>
        <taxon>Methanococci</taxon>
        <taxon>Methanococcales</taxon>
        <taxon>Methanococcaceae</taxon>
        <taxon>Methanothermococcus</taxon>
    </lineage>
</organism>
<dbReference type="HOGENOM" id="CLU_1998770_0_0_2"/>
<proteinExistence type="predicted"/>
<dbReference type="KEGG" id="mok:Metok_0299"/>
<dbReference type="OrthoDB" id="387467at2157"/>
<sequence length="124" mass="14917">MTEKYWKYTRPDGTVGYHKGKKWRGISQQEVTKEEYADLLRVIRGLSKLAATHPEIEYLRIELAKELLSEKWSRFEKFCRRVFYGDVKVTKEEWDWAWEVREQLHFGPYTCGLIAKELQKEVKT</sequence>
<gene>
    <name evidence="1" type="ordered locus">Metok_0299</name>
</gene>
<dbReference type="RefSeq" id="WP_013866475.1">
    <property type="nucleotide sequence ID" value="NC_015636.1"/>
</dbReference>
<dbReference type="STRING" id="647113.Metok_0299"/>
<dbReference type="GeneID" id="10772417"/>